<name>A0A4Z1EE15_9HELO</name>
<evidence type="ECO:0000313" key="2">
    <source>
        <dbReference type="Proteomes" id="UP000297777"/>
    </source>
</evidence>
<protein>
    <submittedName>
        <fullName evidence="1">Uncharacterized protein</fullName>
    </submittedName>
</protein>
<reference evidence="1 2" key="1">
    <citation type="submission" date="2017-12" db="EMBL/GenBank/DDBJ databases">
        <title>Comparative genomics of Botrytis spp.</title>
        <authorList>
            <person name="Valero-Jimenez C.A."/>
            <person name="Tapia P."/>
            <person name="Veloso J."/>
            <person name="Silva-Moreno E."/>
            <person name="Staats M."/>
            <person name="Valdes J.H."/>
            <person name="Van Kan J.A.L."/>
        </authorList>
    </citation>
    <scope>NUCLEOTIDE SEQUENCE [LARGE SCALE GENOMIC DNA]</scope>
    <source>
        <strain evidence="1 2">Bt9001</strain>
    </source>
</reference>
<gene>
    <name evidence="1" type="ORF">BTUL_0166g00030</name>
</gene>
<proteinExistence type="predicted"/>
<evidence type="ECO:0000313" key="1">
    <source>
        <dbReference type="EMBL" id="TGO09439.1"/>
    </source>
</evidence>
<dbReference type="AlphaFoldDB" id="A0A4Z1EE15"/>
<accession>A0A4Z1EE15</accession>
<sequence>MPSLHAFKSIGKFQKLTPAVIIAMAPVPSMKICGSGNVSRQGVAAPLRGGILLRQNVTFTEQSRSSTNSRIRIDHSHPT</sequence>
<keyword evidence="2" id="KW-1185">Reference proteome</keyword>
<dbReference type="EMBL" id="PQXH01000166">
    <property type="protein sequence ID" value="TGO09439.1"/>
    <property type="molecule type" value="Genomic_DNA"/>
</dbReference>
<comment type="caution">
    <text evidence="1">The sequence shown here is derived from an EMBL/GenBank/DDBJ whole genome shotgun (WGS) entry which is preliminary data.</text>
</comment>
<organism evidence="1 2">
    <name type="scientific">Botrytis tulipae</name>
    <dbReference type="NCBI Taxonomy" id="87230"/>
    <lineage>
        <taxon>Eukaryota</taxon>
        <taxon>Fungi</taxon>
        <taxon>Dikarya</taxon>
        <taxon>Ascomycota</taxon>
        <taxon>Pezizomycotina</taxon>
        <taxon>Leotiomycetes</taxon>
        <taxon>Helotiales</taxon>
        <taxon>Sclerotiniaceae</taxon>
        <taxon>Botrytis</taxon>
    </lineage>
</organism>
<dbReference type="Proteomes" id="UP000297777">
    <property type="component" value="Unassembled WGS sequence"/>
</dbReference>